<reference evidence="2" key="1">
    <citation type="submission" date="2013-08" db="EMBL/GenBank/DDBJ databases">
        <title>Oryza genome evolution.</title>
        <authorList>
            <person name="Wing R.A."/>
            <person name="Panaud O."/>
            <person name="Oliveira A.C."/>
        </authorList>
    </citation>
    <scope>NUCLEOTIDE SEQUENCE</scope>
</reference>
<feature type="chain" id="PRO_5002351111" description="Secreted protein" evidence="1">
    <location>
        <begin position="20"/>
        <end position="59"/>
    </location>
</feature>
<sequence length="59" mass="6362">MGKLFFLLTEGSISGGCCCTCTCSSLQLHCIFPTPCPLAHCEIAVVCTRSTYYCSLFSI</sequence>
<dbReference type="Gramene" id="OGLUM01G32000.1">
    <property type="protein sequence ID" value="OGLUM01G32000.1"/>
    <property type="gene ID" value="OGLUM01G32000"/>
</dbReference>
<dbReference type="HOGENOM" id="CLU_2964610_0_0_1"/>
<organism evidence="2">
    <name type="scientific">Oryza glumipatula</name>
    <dbReference type="NCBI Taxonomy" id="40148"/>
    <lineage>
        <taxon>Eukaryota</taxon>
        <taxon>Viridiplantae</taxon>
        <taxon>Streptophyta</taxon>
        <taxon>Embryophyta</taxon>
        <taxon>Tracheophyta</taxon>
        <taxon>Spermatophyta</taxon>
        <taxon>Magnoliopsida</taxon>
        <taxon>Liliopsida</taxon>
        <taxon>Poales</taxon>
        <taxon>Poaceae</taxon>
        <taxon>BOP clade</taxon>
        <taxon>Oryzoideae</taxon>
        <taxon>Oryzeae</taxon>
        <taxon>Oryzinae</taxon>
        <taxon>Oryza</taxon>
    </lineage>
</organism>
<dbReference type="AlphaFoldDB" id="A0A0D9YDT1"/>
<evidence type="ECO:0000256" key="1">
    <source>
        <dbReference type="SAM" id="SignalP"/>
    </source>
</evidence>
<dbReference type="Proteomes" id="UP000026961">
    <property type="component" value="Chromosome 1"/>
</dbReference>
<name>A0A0D9YDT1_9ORYZ</name>
<protein>
    <recommendedName>
        <fullName evidence="4">Secreted protein</fullName>
    </recommendedName>
</protein>
<dbReference type="EnsemblPlants" id="OGLUM01G32000.1">
    <property type="protein sequence ID" value="OGLUM01G32000.1"/>
    <property type="gene ID" value="OGLUM01G32000"/>
</dbReference>
<proteinExistence type="predicted"/>
<keyword evidence="3" id="KW-1185">Reference proteome</keyword>
<keyword evidence="1" id="KW-0732">Signal</keyword>
<evidence type="ECO:0008006" key="4">
    <source>
        <dbReference type="Google" id="ProtNLM"/>
    </source>
</evidence>
<evidence type="ECO:0000313" key="2">
    <source>
        <dbReference type="EnsemblPlants" id="OGLUM01G32000.1"/>
    </source>
</evidence>
<feature type="signal peptide" evidence="1">
    <location>
        <begin position="1"/>
        <end position="19"/>
    </location>
</feature>
<accession>A0A0D9YDT1</accession>
<reference evidence="2" key="3">
    <citation type="submission" date="2018-05" db="EMBL/GenBank/DDBJ databases">
        <title>OgluRS3 (Oryza glumaepatula Reference Sequence Version 3).</title>
        <authorList>
            <person name="Zhang J."/>
            <person name="Kudrna D."/>
            <person name="Lee S."/>
            <person name="Talag J."/>
            <person name="Welchert J."/>
            <person name="Wing R.A."/>
        </authorList>
    </citation>
    <scope>NUCLEOTIDE SEQUENCE [LARGE SCALE GENOMIC DNA]</scope>
</reference>
<reference evidence="2" key="2">
    <citation type="submission" date="2015-04" db="UniProtKB">
        <authorList>
            <consortium name="EnsemblPlants"/>
        </authorList>
    </citation>
    <scope>IDENTIFICATION</scope>
</reference>
<evidence type="ECO:0000313" key="3">
    <source>
        <dbReference type="Proteomes" id="UP000026961"/>
    </source>
</evidence>